<feature type="transmembrane region" description="Helical" evidence="18">
    <location>
        <begin position="1494"/>
        <end position="1515"/>
    </location>
</feature>
<keyword evidence="9" id="KW-0547">Nucleotide-binding</keyword>
<dbReference type="Pfam" id="PF00664">
    <property type="entry name" value="ABC_membrane"/>
    <property type="match status" value="2"/>
</dbReference>
<name>A0A813SMB2_9BILA</name>
<feature type="transmembrane region" description="Helical" evidence="18">
    <location>
        <begin position="418"/>
        <end position="439"/>
    </location>
</feature>
<dbReference type="InterPro" id="IPR002076">
    <property type="entry name" value="ELO_fam"/>
</dbReference>
<keyword evidence="15 18" id="KW-0472">Membrane</keyword>
<keyword evidence="13 18" id="KW-1133">Transmembrane helix</keyword>
<evidence type="ECO:0000256" key="6">
    <source>
        <dbReference type="ARBA" id="ARBA00022679"/>
    </source>
</evidence>
<dbReference type="InterPro" id="IPR006652">
    <property type="entry name" value="Kelch_1"/>
</dbReference>
<dbReference type="PANTHER" id="PTHR43394:SF27">
    <property type="entry name" value="ATP-DEPENDENT TRANSLOCASE ABCB1-LIKE"/>
    <property type="match status" value="1"/>
</dbReference>
<feature type="domain" description="ABC transporter" evidence="19">
    <location>
        <begin position="1225"/>
        <end position="1469"/>
    </location>
</feature>
<feature type="transmembrane region" description="Helical" evidence="18">
    <location>
        <begin position="32"/>
        <end position="52"/>
    </location>
</feature>
<dbReference type="PROSITE" id="PS50893">
    <property type="entry name" value="ABC_TRANSPORTER_2"/>
    <property type="match status" value="2"/>
</dbReference>
<dbReference type="PROSITE" id="PS00211">
    <property type="entry name" value="ABC_TRANSPORTER_1"/>
    <property type="match status" value="2"/>
</dbReference>
<dbReference type="InterPro" id="IPR003439">
    <property type="entry name" value="ABC_transporter-like_ATP-bd"/>
</dbReference>
<dbReference type="FunFam" id="3.40.50.300:FF:000479">
    <property type="entry name" value="Multidrug resistance protein 1A"/>
    <property type="match status" value="1"/>
</dbReference>
<dbReference type="InterPro" id="IPR011527">
    <property type="entry name" value="ABC1_TM_dom"/>
</dbReference>
<evidence type="ECO:0000256" key="14">
    <source>
        <dbReference type="ARBA" id="ARBA00023098"/>
    </source>
</evidence>
<feature type="transmembrane region" description="Helical" evidence="18">
    <location>
        <begin position="250"/>
        <end position="270"/>
    </location>
</feature>
<keyword evidence="10" id="KW-0276">Fatty acid metabolism</keyword>
<evidence type="ECO:0000313" key="22">
    <source>
        <dbReference type="Proteomes" id="UP000663845"/>
    </source>
</evidence>
<evidence type="ECO:0000256" key="17">
    <source>
        <dbReference type="ARBA" id="ARBA00023180"/>
    </source>
</evidence>
<dbReference type="Pfam" id="PF01151">
    <property type="entry name" value="ELO"/>
    <property type="match status" value="1"/>
</dbReference>
<protein>
    <recommendedName>
        <fullName evidence="23">Very-long-chain 3-oxoacyl-CoA synthase</fullName>
    </recommendedName>
</protein>
<keyword evidence="7 18" id="KW-0812">Transmembrane</keyword>
<dbReference type="GO" id="GO:0006633">
    <property type="term" value="P:fatty acid biosynthetic process"/>
    <property type="evidence" value="ECO:0007669"/>
    <property type="project" value="UniProtKB-KW"/>
</dbReference>
<dbReference type="GO" id="GO:0005524">
    <property type="term" value="F:ATP binding"/>
    <property type="evidence" value="ECO:0007669"/>
    <property type="project" value="UniProtKB-KW"/>
</dbReference>
<evidence type="ECO:0000256" key="11">
    <source>
        <dbReference type="ARBA" id="ARBA00022840"/>
    </source>
</evidence>
<feature type="domain" description="ABC transmembrane type-1" evidence="20">
    <location>
        <begin position="903"/>
        <end position="1190"/>
    </location>
</feature>
<evidence type="ECO:0000259" key="20">
    <source>
        <dbReference type="PROSITE" id="PS50929"/>
    </source>
</evidence>
<keyword evidence="17" id="KW-0325">Glycoprotein</keyword>
<evidence type="ECO:0000256" key="10">
    <source>
        <dbReference type="ARBA" id="ARBA00022832"/>
    </source>
</evidence>
<evidence type="ECO:0000256" key="18">
    <source>
        <dbReference type="SAM" id="Phobius"/>
    </source>
</evidence>
<dbReference type="Proteomes" id="UP000663845">
    <property type="component" value="Unassembled WGS sequence"/>
</dbReference>
<evidence type="ECO:0000256" key="9">
    <source>
        <dbReference type="ARBA" id="ARBA00022741"/>
    </source>
</evidence>
<evidence type="ECO:0000256" key="7">
    <source>
        <dbReference type="ARBA" id="ARBA00022692"/>
    </source>
</evidence>
<feature type="domain" description="ABC transporter" evidence="19">
    <location>
        <begin position="601"/>
        <end position="837"/>
    </location>
</feature>
<dbReference type="InterPro" id="IPR017871">
    <property type="entry name" value="ABC_transporter-like_CS"/>
</dbReference>
<evidence type="ECO:0000256" key="12">
    <source>
        <dbReference type="ARBA" id="ARBA00022967"/>
    </source>
</evidence>
<dbReference type="Pfam" id="PF24681">
    <property type="entry name" value="Kelch_KLHDC2_KLHL20_DRC7"/>
    <property type="match status" value="1"/>
</dbReference>
<dbReference type="InterPro" id="IPR003593">
    <property type="entry name" value="AAA+_ATPase"/>
</dbReference>
<feature type="transmembrane region" description="Helical" evidence="18">
    <location>
        <begin position="394"/>
        <end position="412"/>
    </location>
</feature>
<keyword evidence="4" id="KW-0813">Transport</keyword>
<keyword evidence="3" id="KW-0880">Kelch repeat</keyword>
<feature type="transmembrane region" description="Helical" evidence="18">
    <location>
        <begin position="319"/>
        <end position="337"/>
    </location>
</feature>
<organism evidence="21 22">
    <name type="scientific">Adineta steineri</name>
    <dbReference type="NCBI Taxonomy" id="433720"/>
    <lineage>
        <taxon>Eukaryota</taxon>
        <taxon>Metazoa</taxon>
        <taxon>Spiralia</taxon>
        <taxon>Gnathifera</taxon>
        <taxon>Rotifera</taxon>
        <taxon>Eurotatoria</taxon>
        <taxon>Bdelloidea</taxon>
        <taxon>Adinetida</taxon>
        <taxon>Adinetidae</taxon>
        <taxon>Adineta</taxon>
    </lineage>
</organism>
<sequence>MMSTKPLYSFRFEHFQMEIPYTTYTLHLYPPWTYIISYGSGLFYMFLILIIFPFLSSKLSTQAKNSFAKIHHTLLFVYSFISFISTLYYLLDTNEIRNWSKFLCSPIPSWLRLISITFTLSKIWEWMDTAILIWKGHSLSKIGFLHIYHHATTFLLFLCAMNFPGAEKSGMLLNGFVHTLMYYHFAFRLPKFLRPLITTLQIVQLLTVTYVWHIVPSSCPADQHFPKKNIVEFLLPYLIVPLRFGDTADYLMILLGIIVAIVYAIGHLFFVQLFGELVSLFVSRVSIIHCPAASPISYISDKNSNINNDSFHADVHTKVIHLVVIGLIQVVFSYLQYVSCELSATRLTNRMRIELLKATFARDISYFDTTETSINNFFDNIAIIQSGIGWQSSVALSSVIFLIGSLILAFITDWKLTLIVIIAEPLSVGAAFMLSKLTAQTTMSEIKSYGDAGQVAQEVFTTFRTVTAFNAQDNEEKRYASKLKYNTKYALRKGFIYGCYVGIISIFTYWTTALGFLAGIWLKSTGRHPTLNITQIVVVVTCITEGLQFLGYLAPSMKAFFDACNIAAPIIRYIEDTKIDNTLSLSMKPSLQLKTNQPVDIVFENVSFSYPNRKKELALNNISFKVKAGTTVALVGSSGSGKSTCVQLLLRFYDSNNGHININGRPIQEYDKNNLRQIIGLVSQESILFATSVKENISYGKDNSTFEEVIEAAKQANAHEFIMKLPHEYDTLVGERGVQLSGGQRQRIALARALICQPSLLLLDEATSALDSSSEKLVQETLDRATQNRTTIIVAHRLSTIRYADWIIVIKEGSIVEQGSHDDLMTIKQFYYELVNKQQMKLISSEIRKVHVAEEIDQPVINDIQLSNNVEETITEVPQTDSNSFYSLMKLFKLNAPEWPYLLIVCLTGILSGGSYPAFAYSLAEMISSFEECTVSAQMDRVIVFTRIIFILGIAILIIKIIHYVCLAVAGVRLTNRIRVKIFGCMLRQEVGWYDRTENNTGTLCARLSTDALAIQSLTSARLGLLIESLSLLVIALIIGLIFSWQLTLLVFGLIIFAFIFAIYEVQRKSKVQTLIETRLANASEILTQSVRSIRTVFQLNRQQHILNEFKHIIDQFYDITQSNVFKGGISFALSYPIATLILPCLAELAVNLLDKNLIDPERIVLLFAFVPFAFDVIQVSTMISAELGGTTAAARDINQLFERIPLIDNMATDGKILEKFSGSIQFDSIVFSYPTRKSVKVLDGFQLTIQPGQSVALVGSSGCGKSTIAQLLERFYDSNQGRVLVDGYDIKTLNLSWLRSQIGLVSQEPALVLGLSIGENISYGCLSNTFHQTDIIDVAKRAHCHDFIEQLPQGYNTLVGLNGTSFLSGGEKQRIAIARALFRKPKILLLDEATSALDVHNEQLVEESLNAARQDDPSRTVIIVAHRLSTIQSCDLICVLGPNGRLLESGTHTELMARGKSIALKPQSANSDIGETQSIQSTGARVVCIRSKLMWIICTIVAIAIITIPTAIILTKKGNVVEIDLTTIMMATEKGSTTLMLTTTKSSTTAIAEPGSTTTTAAEPIPTTTEAVWVPTGSMNRARTSHTQVTLKNGNVLVAGGQFGDRHVLKSAEVYTASTGLWTNTGDMNTARFSHTASLLTNGNVLVVGGTNDGSTALNSAEVYDPSTGLWSNTGSMNNARFCHTASLLTNGNVLVIGGYDGSTTFSSAEVYDPSTGLWTTTISIMNTARCEHTASIFTNENVLVVGGGNTVYLRSAEVYNASIRLWTTTGNMNIQRFQHTASILKNGNVLVVGGGTTVRAPLSSAEVYNLPTGLWTAADTMNTARLYHTASILTNGNVLVVGGRTKDNIPLSSAEVYNLSTGLWTAAGTMNTARLYHTASILTNGNVLVAGGMADMNTIFSSAEIYG</sequence>
<dbReference type="PANTHER" id="PTHR43394">
    <property type="entry name" value="ATP-DEPENDENT PERMEASE MDL1, MITOCHONDRIAL"/>
    <property type="match status" value="1"/>
</dbReference>
<feature type="transmembrane region" description="Helical" evidence="18">
    <location>
        <begin position="73"/>
        <end position="91"/>
    </location>
</feature>
<accession>A0A813SMB2</accession>
<comment type="caution">
    <text evidence="21">The sequence shown here is derived from an EMBL/GenBank/DDBJ whole genome shotgun (WGS) entry which is preliminary data.</text>
</comment>
<evidence type="ECO:0000313" key="21">
    <source>
        <dbReference type="EMBL" id="CAF0796483.1"/>
    </source>
</evidence>
<feature type="transmembrane region" description="Helical" evidence="18">
    <location>
        <begin position="1049"/>
        <end position="1066"/>
    </location>
</feature>
<evidence type="ECO:0000256" key="5">
    <source>
        <dbReference type="ARBA" id="ARBA00022516"/>
    </source>
</evidence>
<dbReference type="SMART" id="SM00382">
    <property type="entry name" value="AAA"/>
    <property type="match status" value="2"/>
</dbReference>
<dbReference type="SUPFAM" id="SSF90123">
    <property type="entry name" value="ABC transporter transmembrane region"/>
    <property type="match status" value="2"/>
</dbReference>
<feature type="transmembrane region" description="Helical" evidence="18">
    <location>
        <begin position="899"/>
        <end position="924"/>
    </location>
</feature>
<dbReference type="GO" id="GO:0015421">
    <property type="term" value="F:ABC-type oligopeptide transporter activity"/>
    <property type="evidence" value="ECO:0007669"/>
    <property type="project" value="TreeGrafter"/>
</dbReference>
<keyword evidence="12" id="KW-1278">Translocase</keyword>
<keyword evidence="11" id="KW-0067">ATP-binding</keyword>
<dbReference type="InterPro" id="IPR036640">
    <property type="entry name" value="ABC1_TM_sf"/>
</dbReference>
<evidence type="ECO:0000256" key="13">
    <source>
        <dbReference type="ARBA" id="ARBA00022989"/>
    </source>
</evidence>
<dbReference type="Gene3D" id="2.120.10.80">
    <property type="entry name" value="Kelch-type beta propeller"/>
    <property type="match status" value="2"/>
</dbReference>
<gene>
    <name evidence="21" type="ORF">JYZ213_LOCUS5016</name>
</gene>
<proteinExistence type="inferred from homology"/>
<feature type="transmembrane region" description="Helical" evidence="18">
    <location>
        <begin position="533"/>
        <end position="553"/>
    </location>
</feature>
<dbReference type="InterPro" id="IPR011043">
    <property type="entry name" value="Gal_Oxase/kelch_b-propeller"/>
</dbReference>
<dbReference type="CDD" id="cd18578">
    <property type="entry name" value="ABC_6TM_Pgp_ABCB1_D2_like"/>
    <property type="match status" value="1"/>
</dbReference>
<evidence type="ECO:0000256" key="8">
    <source>
        <dbReference type="ARBA" id="ARBA00022737"/>
    </source>
</evidence>
<reference evidence="21" key="1">
    <citation type="submission" date="2021-02" db="EMBL/GenBank/DDBJ databases">
        <authorList>
            <person name="Nowell W R."/>
        </authorList>
    </citation>
    <scope>NUCLEOTIDE SEQUENCE</scope>
</reference>
<dbReference type="GO" id="GO:0005743">
    <property type="term" value="C:mitochondrial inner membrane"/>
    <property type="evidence" value="ECO:0007669"/>
    <property type="project" value="TreeGrafter"/>
</dbReference>
<comment type="subcellular location">
    <subcellularLocation>
        <location evidence="1">Membrane</location>
        <topology evidence="1">Multi-pass membrane protein</topology>
    </subcellularLocation>
</comment>
<dbReference type="SUPFAM" id="SSF52540">
    <property type="entry name" value="P-loop containing nucleoside triphosphate hydrolases"/>
    <property type="match status" value="2"/>
</dbReference>
<keyword evidence="8" id="KW-0677">Repeat</keyword>
<dbReference type="InterPro" id="IPR027417">
    <property type="entry name" value="P-loop_NTPase"/>
</dbReference>
<comment type="similarity">
    <text evidence="2">Belongs to the ABC transporter superfamily. ABCB family. Multidrug resistance exporter (TC 3.A.1.201) subfamily.</text>
</comment>
<dbReference type="InterPro" id="IPR015915">
    <property type="entry name" value="Kelch-typ_b-propeller"/>
</dbReference>
<dbReference type="EMBL" id="CAJNOG010000029">
    <property type="protein sequence ID" value="CAF0796483.1"/>
    <property type="molecule type" value="Genomic_DNA"/>
</dbReference>
<dbReference type="Gene3D" id="1.20.1560.10">
    <property type="entry name" value="ABC transporter type 1, transmembrane domain"/>
    <property type="match status" value="1"/>
</dbReference>
<evidence type="ECO:0000256" key="2">
    <source>
        <dbReference type="ARBA" id="ARBA00007577"/>
    </source>
</evidence>
<feature type="domain" description="ABC transmembrane type-1" evidence="20">
    <location>
        <begin position="254"/>
        <end position="560"/>
    </location>
</feature>
<feature type="transmembrane region" description="Helical" evidence="18">
    <location>
        <begin position="146"/>
        <end position="165"/>
    </location>
</feature>
<keyword evidence="6" id="KW-0808">Transferase</keyword>
<keyword evidence="16" id="KW-0275">Fatty acid biosynthesis</keyword>
<dbReference type="CDD" id="cd18577">
    <property type="entry name" value="ABC_6TM_Pgp_ABCB1_D1_like"/>
    <property type="match status" value="1"/>
</dbReference>
<keyword evidence="14" id="KW-0443">Lipid metabolism</keyword>
<evidence type="ECO:0000256" key="16">
    <source>
        <dbReference type="ARBA" id="ARBA00023160"/>
    </source>
</evidence>
<dbReference type="FunFam" id="3.40.50.300:FF:000916">
    <property type="entry name" value="ABC transporter B family member 9"/>
    <property type="match status" value="1"/>
</dbReference>
<evidence type="ECO:0000256" key="3">
    <source>
        <dbReference type="ARBA" id="ARBA00022441"/>
    </source>
</evidence>
<dbReference type="Gene3D" id="3.40.50.300">
    <property type="entry name" value="P-loop containing nucleotide triphosphate hydrolases"/>
    <property type="match status" value="2"/>
</dbReference>
<dbReference type="InterPro" id="IPR039421">
    <property type="entry name" value="Type_1_exporter"/>
</dbReference>
<dbReference type="SUPFAM" id="SSF50965">
    <property type="entry name" value="Galactose oxidase, central domain"/>
    <property type="match status" value="1"/>
</dbReference>
<feature type="transmembrane region" description="Helical" evidence="18">
    <location>
        <begin position="277"/>
        <end position="299"/>
    </location>
</feature>
<feature type="transmembrane region" description="Helical" evidence="18">
    <location>
        <begin position="196"/>
        <end position="215"/>
    </location>
</feature>
<evidence type="ECO:0000256" key="15">
    <source>
        <dbReference type="ARBA" id="ARBA00023136"/>
    </source>
</evidence>
<feature type="transmembrane region" description="Helical" evidence="18">
    <location>
        <begin position="944"/>
        <end position="972"/>
    </location>
</feature>
<evidence type="ECO:0000256" key="4">
    <source>
        <dbReference type="ARBA" id="ARBA00022448"/>
    </source>
</evidence>
<feature type="transmembrane region" description="Helical" evidence="18">
    <location>
        <begin position="1023"/>
        <end position="1043"/>
    </location>
</feature>
<dbReference type="Pfam" id="PF00005">
    <property type="entry name" value="ABC_tran"/>
    <property type="match status" value="2"/>
</dbReference>
<dbReference type="GO" id="GO:0009922">
    <property type="term" value="F:fatty acid elongase activity"/>
    <property type="evidence" value="ECO:0007669"/>
    <property type="project" value="InterPro"/>
</dbReference>
<dbReference type="GO" id="GO:0090374">
    <property type="term" value="P:oligopeptide export from mitochondrion"/>
    <property type="evidence" value="ECO:0007669"/>
    <property type="project" value="TreeGrafter"/>
</dbReference>
<dbReference type="SMART" id="SM00612">
    <property type="entry name" value="Kelch"/>
    <property type="match status" value="6"/>
</dbReference>
<evidence type="ECO:0008006" key="23">
    <source>
        <dbReference type="Google" id="ProtNLM"/>
    </source>
</evidence>
<dbReference type="CDD" id="cd03249">
    <property type="entry name" value="ABC_MTABC3_MDL1_MDL2"/>
    <property type="match status" value="2"/>
</dbReference>
<dbReference type="GO" id="GO:0016887">
    <property type="term" value="F:ATP hydrolysis activity"/>
    <property type="evidence" value="ECO:0007669"/>
    <property type="project" value="InterPro"/>
</dbReference>
<keyword evidence="5" id="KW-0444">Lipid biosynthesis</keyword>
<feature type="transmembrane region" description="Helical" evidence="18">
    <location>
        <begin position="494"/>
        <end position="521"/>
    </location>
</feature>
<evidence type="ECO:0000256" key="1">
    <source>
        <dbReference type="ARBA" id="ARBA00004141"/>
    </source>
</evidence>
<evidence type="ECO:0000259" key="19">
    <source>
        <dbReference type="PROSITE" id="PS50893"/>
    </source>
</evidence>
<dbReference type="Pfam" id="PF01344">
    <property type="entry name" value="Kelch_1"/>
    <property type="match status" value="1"/>
</dbReference>
<dbReference type="PROSITE" id="PS50929">
    <property type="entry name" value="ABC_TM1F"/>
    <property type="match status" value="2"/>
</dbReference>